<evidence type="ECO:0000256" key="9">
    <source>
        <dbReference type="ARBA" id="ARBA00023242"/>
    </source>
</evidence>
<comment type="caution">
    <text evidence="15">The sequence shown here is derived from an EMBL/GenBank/DDBJ whole genome shotgun (WGS) entry which is preliminary data.</text>
</comment>
<dbReference type="PANTHER" id="PTHR21650">
    <property type="entry name" value="MEMBRALIN/KINETOCHORE PROTEIN NUF2"/>
    <property type="match status" value="1"/>
</dbReference>
<feature type="domain" description="Kinetochore protein Nuf2 N-terminal" evidence="13">
    <location>
        <begin position="1"/>
        <end position="124"/>
    </location>
</feature>
<keyword evidence="8 12" id="KW-0175">Coiled coil</keyword>
<evidence type="ECO:0000256" key="12">
    <source>
        <dbReference type="SAM" id="Coils"/>
    </source>
</evidence>
<gene>
    <name evidence="15" type="primary">NUF2_2</name>
    <name evidence="15" type="ORF">K7432_013129</name>
</gene>
<evidence type="ECO:0000313" key="15">
    <source>
        <dbReference type="EMBL" id="KAK9761746.1"/>
    </source>
</evidence>
<organism evidence="15 16">
    <name type="scientific">Basidiobolus ranarum</name>
    <dbReference type="NCBI Taxonomy" id="34480"/>
    <lineage>
        <taxon>Eukaryota</taxon>
        <taxon>Fungi</taxon>
        <taxon>Fungi incertae sedis</taxon>
        <taxon>Zoopagomycota</taxon>
        <taxon>Entomophthoromycotina</taxon>
        <taxon>Basidiobolomycetes</taxon>
        <taxon>Basidiobolales</taxon>
        <taxon>Basidiobolaceae</taxon>
        <taxon>Basidiobolus</taxon>
    </lineage>
</organism>
<evidence type="ECO:0000259" key="13">
    <source>
        <dbReference type="Pfam" id="PF03800"/>
    </source>
</evidence>
<evidence type="ECO:0000256" key="3">
    <source>
        <dbReference type="ARBA" id="ARBA00005498"/>
    </source>
</evidence>
<evidence type="ECO:0000256" key="10">
    <source>
        <dbReference type="ARBA" id="ARBA00023306"/>
    </source>
</evidence>
<evidence type="ECO:0000256" key="5">
    <source>
        <dbReference type="ARBA" id="ARBA00022618"/>
    </source>
</evidence>
<dbReference type="PANTHER" id="PTHR21650:SF2">
    <property type="entry name" value="KINETOCHORE PROTEIN NUF2"/>
    <property type="match status" value="1"/>
</dbReference>
<dbReference type="InterPro" id="IPR038275">
    <property type="entry name" value="Nuf2_N_sf"/>
</dbReference>
<evidence type="ECO:0000313" key="16">
    <source>
        <dbReference type="Proteomes" id="UP001479436"/>
    </source>
</evidence>
<dbReference type="EMBL" id="JASJQH010001241">
    <property type="protein sequence ID" value="KAK9761746.1"/>
    <property type="molecule type" value="Genomic_DNA"/>
</dbReference>
<feature type="coiled-coil region" evidence="12">
    <location>
        <begin position="116"/>
        <end position="206"/>
    </location>
</feature>
<evidence type="ECO:0000256" key="1">
    <source>
        <dbReference type="ARBA" id="ARBA00004123"/>
    </source>
</evidence>
<dbReference type="Pfam" id="PF03800">
    <property type="entry name" value="Nuf2"/>
    <property type="match status" value="1"/>
</dbReference>
<comment type="similarity">
    <text evidence="3">Belongs to the NUF2 family.</text>
</comment>
<dbReference type="Pfam" id="PF18595">
    <property type="entry name" value="Nuf2_DHR10-like"/>
    <property type="match status" value="1"/>
</dbReference>
<dbReference type="InterPro" id="IPR005549">
    <property type="entry name" value="Kinetochore_Nuf2_N"/>
</dbReference>
<keyword evidence="6" id="KW-0498">Mitosis</keyword>
<reference evidence="15 16" key="1">
    <citation type="submission" date="2023-04" db="EMBL/GenBank/DDBJ databases">
        <title>Genome of Basidiobolus ranarum AG-B5.</title>
        <authorList>
            <person name="Stajich J.E."/>
            <person name="Carter-House D."/>
            <person name="Gryganskyi A."/>
        </authorList>
    </citation>
    <scope>NUCLEOTIDE SEQUENCE [LARGE SCALE GENOMIC DNA]</scope>
    <source>
        <strain evidence="15 16">AG-B5</strain>
    </source>
</reference>
<keyword evidence="11" id="KW-0137">Centromere</keyword>
<keyword evidence="16" id="KW-1185">Reference proteome</keyword>
<feature type="coiled-coil region" evidence="12">
    <location>
        <begin position="232"/>
        <end position="388"/>
    </location>
</feature>
<protein>
    <submittedName>
        <fullName evidence="15">Kinetochore-associated Ndc80 complex subunit nuf2</fullName>
    </submittedName>
</protein>
<dbReference type="InterPro" id="IPR041112">
    <property type="entry name" value="Nuf2_DHR10-like"/>
</dbReference>
<evidence type="ECO:0000259" key="14">
    <source>
        <dbReference type="Pfam" id="PF18595"/>
    </source>
</evidence>
<name>A0ABR2WJW0_9FUNG</name>
<dbReference type="Proteomes" id="UP001479436">
    <property type="component" value="Unassembled WGS sequence"/>
</dbReference>
<keyword evidence="7" id="KW-0995">Kinetochore</keyword>
<keyword evidence="9" id="KW-0539">Nucleus</keyword>
<evidence type="ECO:0000256" key="2">
    <source>
        <dbReference type="ARBA" id="ARBA00004629"/>
    </source>
</evidence>
<accession>A0ABR2WJW0</accession>
<feature type="domain" description="Nuf2 DHR10-like" evidence="14">
    <location>
        <begin position="236"/>
        <end position="352"/>
    </location>
</feature>
<keyword evidence="10" id="KW-0131">Cell cycle</keyword>
<evidence type="ECO:0000256" key="4">
    <source>
        <dbReference type="ARBA" id="ARBA00022454"/>
    </source>
</evidence>
<evidence type="ECO:0000256" key="8">
    <source>
        <dbReference type="ARBA" id="ARBA00023054"/>
    </source>
</evidence>
<dbReference type="Gene3D" id="1.10.418.60">
    <property type="entry name" value="Ncd80 complex, Nuf2 subunit"/>
    <property type="match status" value="1"/>
</dbReference>
<evidence type="ECO:0000256" key="11">
    <source>
        <dbReference type="ARBA" id="ARBA00023328"/>
    </source>
</evidence>
<sequence>MRDLQILFAEEDLTKPTALRLAVVYEAFVDIFMGIPREQFEQPPNGILETLENPEIHMSALTQMSFFSKLNKLMIEIGVDDFSLRDLLKPEPTHVRRILSALINFAKFREERMAMYEQYAHKTEEYNEEKSQLEQHYQELAEKVNNIKFQRAEEEPAIKKLSIANSEWTRGLKDLKKQQIALSSEIEDLKKKRDELNDTLTNTQFLVMNCKQDCEKIRSLIVQSPEKLVQNLDELSATLSNTKSNVATVEKRARELQSKVDMMFFVEQDVFASIKLLEECEVEMNKYDHALQQVDIEKEEIEKKDSELRDLTIKEQQMNRQLMASQEKINRLQKHQSMKRGSIESKLKALREEYDVISDERTTTQAKIDDYRRIADEMEMKIVELRRNMEVEMSMIQTEYSKLSSQVEYYQSQLIQAITKRP</sequence>
<keyword evidence="4" id="KW-0158">Chromosome</keyword>
<evidence type="ECO:0000256" key="6">
    <source>
        <dbReference type="ARBA" id="ARBA00022776"/>
    </source>
</evidence>
<keyword evidence="5" id="KW-0132">Cell division</keyword>
<evidence type="ECO:0000256" key="7">
    <source>
        <dbReference type="ARBA" id="ARBA00022838"/>
    </source>
</evidence>
<comment type="subcellular location">
    <subcellularLocation>
        <location evidence="2">Chromosome</location>
        <location evidence="2">Centromere</location>
        <location evidence="2">Kinetochore</location>
    </subcellularLocation>
    <subcellularLocation>
        <location evidence="1">Nucleus</location>
    </subcellularLocation>
</comment>
<proteinExistence type="inferred from homology"/>